<feature type="region of interest" description="Disordered" evidence="1">
    <location>
        <begin position="1"/>
        <end position="23"/>
    </location>
</feature>
<organism evidence="2 3">
    <name type="scientific">Ridgeia piscesae</name>
    <name type="common">Tubeworm</name>
    <dbReference type="NCBI Taxonomy" id="27915"/>
    <lineage>
        <taxon>Eukaryota</taxon>
        <taxon>Metazoa</taxon>
        <taxon>Spiralia</taxon>
        <taxon>Lophotrochozoa</taxon>
        <taxon>Annelida</taxon>
        <taxon>Polychaeta</taxon>
        <taxon>Sedentaria</taxon>
        <taxon>Canalipalpata</taxon>
        <taxon>Sabellida</taxon>
        <taxon>Siboglinidae</taxon>
        <taxon>Ridgeia</taxon>
    </lineage>
</organism>
<feature type="region of interest" description="Disordered" evidence="1">
    <location>
        <begin position="84"/>
        <end position="290"/>
    </location>
</feature>
<proteinExistence type="predicted"/>
<sequence>MFPIASQNGDRKPTYPSSTIGRFLKTLGRPGRKYTYKQYEGDLNAGDITMSEDDRIELMVLVKEGKLTMEQAVDTVKQFEYNRRDSFSDSQTGDGNNSEEDLRAYNPKDYTESSSASSSPSHMARSRTSSSVSPAREISASKSWKSKIPKSPHFFRARFSSPSRQGRRGSASSECSSTSSPREKVKSFFSSPFTRRKATGEASTLSMQGNHKKSDSSLDKFQLPPSGPRGCSTIAQRLRQGSPSRSHSTGDEPSIIQAADSSHRNSTGAKCSQVIDEARPQCTRSGRFSS</sequence>
<accession>A0AAD9NP85</accession>
<evidence type="ECO:0000313" key="2">
    <source>
        <dbReference type="EMBL" id="KAK2177727.1"/>
    </source>
</evidence>
<dbReference type="EMBL" id="JAODUO010000582">
    <property type="protein sequence ID" value="KAK2177727.1"/>
    <property type="molecule type" value="Genomic_DNA"/>
</dbReference>
<keyword evidence="3" id="KW-1185">Reference proteome</keyword>
<reference evidence="2" key="1">
    <citation type="journal article" date="2023" name="Mol. Biol. Evol.">
        <title>Third-Generation Sequencing Reveals the Adaptive Role of the Epigenome in Three Deep-Sea Polychaetes.</title>
        <authorList>
            <person name="Perez M."/>
            <person name="Aroh O."/>
            <person name="Sun Y."/>
            <person name="Lan Y."/>
            <person name="Juniper S.K."/>
            <person name="Young C.R."/>
            <person name="Angers B."/>
            <person name="Qian P.Y."/>
        </authorList>
    </citation>
    <scope>NUCLEOTIDE SEQUENCE</scope>
    <source>
        <strain evidence="2">R07B-5</strain>
    </source>
</reference>
<feature type="compositionally biased region" description="Low complexity" evidence="1">
    <location>
        <begin position="170"/>
        <end position="180"/>
    </location>
</feature>
<feature type="compositionally biased region" description="Polar residues" evidence="1">
    <location>
        <begin position="233"/>
        <end position="247"/>
    </location>
</feature>
<dbReference type="Proteomes" id="UP001209878">
    <property type="component" value="Unassembled WGS sequence"/>
</dbReference>
<evidence type="ECO:0000313" key="3">
    <source>
        <dbReference type="Proteomes" id="UP001209878"/>
    </source>
</evidence>
<feature type="compositionally biased region" description="Low complexity" evidence="1">
    <location>
        <begin position="113"/>
        <end position="143"/>
    </location>
</feature>
<protein>
    <submittedName>
        <fullName evidence="2">Uncharacterized protein</fullName>
    </submittedName>
</protein>
<dbReference type="AlphaFoldDB" id="A0AAD9NP85"/>
<name>A0AAD9NP85_RIDPI</name>
<gene>
    <name evidence="2" type="ORF">NP493_582g00018</name>
</gene>
<feature type="compositionally biased region" description="Basic residues" evidence="1">
    <location>
        <begin position="144"/>
        <end position="156"/>
    </location>
</feature>
<comment type="caution">
    <text evidence="2">The sequence shown here is derived from an EMBL/GenBank/DDBJ whole genome shotgun (WGS) entry which is preliminary data.</text>
</comment>
<evidence type="ECO:0000256" key="1">
    <source>
        <dbReference type="SAM" id="MobiDB-lite"/>
    </source>
</evidence>